<evidence type="ECO:0000313" key="2">
    <source>
        <dbReference type="Proteomes" id="UP000005239"/>
    </source>
</evidence>
<dbReference type="EnsemblMetazoa" id="PPA45554.1">
    <property type="protein sequence ID" value="PPA45554.1"/>
    <property type="gene ID" value="WBGene00283923"/>
</dbReference>
<name>A0A2A6C311_PRIPA</name>
<gene>
    <name evidence="1" type="primary">WBGene00283923</name>
</gene>
<proteinExistence type="predicted"/>
<keyword evidence="2" id="KW-1185">Reference proteome</keyword>
<accession>A0A8R1Z5U9</accession>
<reference evidence="1" key="2">
    <citation type="submission" date="2022-06" db="UniProtKB">
        <authorList>
            <consortium name="EnsemblMetazoa"/>
        </authorList>
    </citation>
    <scope>IDENTIFICATION</scope>
    <source>
        <strain evidence="1">PS312</strain>
    </source>
</reference>
<organism evidence="1 2">
    <name type="scientific">Pristionchus pacificus</name>
    <name type="common">Parasitic nematode worm</name>
    <dbReference type="NCBI Taxonomy" id="54126"/>
    <lineage>
        <taxon>Eukaryota</taxon>
        <taxon>Metazoa</taxon>
        <taxon>Ecdysozoa</taxon>
        <taxon>Nematoda</taxon>
        <taxon>Chromadorea</taxon>
        <taxon>Rhabditida</taxon>
        <taxon>Rhabditina</taxon>
        <taxon>Diplogasteromorpha</taxon>
        <taxon>Diplogasteroidea</taxon>
        <taxon>Neodiplogasteridae</taxon>
        <taxon>Pristionchus</taxon>
    </lineage>
</organism>
<dbReference type="Proteomes" id="UP000005239">
    <property type="component" value="Unassembled WGS sequence"/>
</dbReference>
<sequence length="93" mass="10237">MTVCVNRDLYAFTVRLCKKRPFFRFRRIATVCGPGSRLTIDIFGEDAQPSVSVAEVNGLQHQSAIGDTSIAHFTIDKAALQYLLAVSFALATE</sequence>
<accession>A0A2A6C311</accession>
<reference evidence="2" key="1">
    <citation type="journal article" date="2008" name="Nat. Genet.">
        <title>The Pristionchus pacificus genome provides a unique perspective on nematode lifestyle and parasitism.</title>
        <authorList>
            <person name="Dieterich C."/>
            <person name="Clifton S.W."/>
            <person name="Schuster L.N."/>
            <person name="Chinwalla A."/>
            <person name="Delehaunty K."/>
            <person name="Dinkelacker I."/>
            <person name="Fulton L."/>
            <person name="Fulton R."/>
            <person name="Godfrey J."/>
            <person name="Minx P."/>
            <person name="Mitreva M."/>
            <person name="Roeseler W."/>
            <person name="Tian H."/>
            <person name="Witte H."/>
            <person name="Yang S.P."/>
            <person name="Wilson R.K."/>
            <person name="Sommer R.J."/>
        </authorList>
    </citation>
    <scope>NUCLEOTIDE SEQUENCE [LARGE SCALE GENOMIC DNA]</scope>
    <source>
        <strain evidence="2">PS312</strain>
    </source>
</reference>
<dbReference type="AlphaFoldDB" id="A0A2A6C311"/>
<protein>
    <submittedName>
        <fullName evidence="1">Uncharacterized protein</fullName>
    </submittedName>
</protein>
<evidence type="ECO:0000313" key="1">
    <source>
        <dbReference type="EnsemblMetazoa" id="PPA45554.1"/>
    </source>
</evidence>